<name>A0ABN2LCP1_9ACTN</name>
<evidence type="ECO:0000313" key="2">
    <source>
        <dbReference type="Proteomes" id="UP001500218"/>
    </source>
</evidence>
<dbReference type="EMBL" id="BAAALT010000003">
    <property type="protein sequence ID" value="GAA1783677.1"/>
    <property type="molecule type" value="Genomic_DNA"/>
</dbReference>
<dbReference type="InterPro" id="IPR018988">
    <property type="entry name" value="DUF2000"/>
</dbReference>
<dbReference type="RefSeq" id="WP_344125209.1">
    <property type="nucleotide sequence ID" value="NZ_BAAALT010000003.1"/>
</dbReference>
<sequence length="149" mass="15947">MLYSDNAMKFTAVLNKKYDVAVLMNALAHLASGLSSLVPAEESAFLDYECPAGGFVSAISQYPYIVLSAKNGNQIRTLRDELAKADIAHNVFVSTMLGASAADQLQATKSADLADLDFMGITFFGASAVTDPLTRKFSLFRTAAETPQP</sequence>
<evidence type="ECO:0008006" key="3">
    <source>
        <dbReference type="Google" id="ProtNLM"/>
    </source>
</evidence>
<dbReference type="SUPFAM" id="SSF102462">
    <property type="entry name" value="Peptidyl-tRNA hydrolase II"/>
    <property type="match status" value="1"/>
</dbReference>
<reference evidence="1 2" key="1">
    <citation type="journal article" date="2019" name="Int. J. Syst. Evol. Microbiol.">
        <title>The Global Catalogue of Microorganisms (GCM) 10K type strain sequencing project: providing services to taxonomists for standard genome sequencing and annotation.</title>
        <authorList>
            <consortium name="The Broad Institute Genomics Platform"/>
            <consortium name="The Broad Institute Genome Sequencing Center for Infectious Disease"/>
            <person name="Wu L."/>
            <person name="Ma J."/>
        </authorList>
    </citation>
    <scope>NUCLEOTIDE SEQUENCE [LARGE SCALE GENOMIC DNA]</scope>
    <source>
        <strain evidence="1 2">JCM 13250</strain>
    </source>
</reference>
<dbReference type="Gene3D" id="3.40.1490.10">
    <property type="entry name" value="Bit1"/>
    <property type="match status" value="1"/>
</dbReference>
<evidence type="ECO:0000313" key="1">
    <source>
        <dbReference type="EMBL" id="GAA1783677.1"/>
    </source>
</evidence>
<accession>A0ABN2LCP1</accession>
<dbReference type="Pfam" id="PF09391">
    <property type="entry name" value="DUF2000"/>
    <property type="match status" value="1"/>
</dbReference>
<gene>
    <name evidence="1" type="ORF">GCM10009682_02190</name>
</gene>
<comment type="caution">
    <text evidence="1">The sequence shown here is derived from an EMBL/GenBank/DDBJ whole genome shotgun (WGS) entry which is preliminary data.</text>
</comment>
<keyword evidence="2" id="KW-1185">Reference proteome</keyword>
<dbReference type="Proteomes" id="UP001500218">
    <property type="component" value="Unassembled WGS sequence"/>
</dbReference>
<proteinExistence type="predicted"/>
<protein>
    <recommendedName>
        <fullName evidence="3">DUF2000 domain-containing protein</fullName>
    </recommendedName>
</protein>
<organism evidence="1 2">
    <name type="scientific">Luedemannella flava</name>
    <dbReference type="NCBI Taxonomy" id="349316"/>
    <lineage>
        <taxon>Bacteria</taxon>
        <taxon>Bacillati</taxon>
        <taxon>Actinomycetota</taxon>
        <taxon>Actinomycetes</taxon>
        <taxon>Micromonosporales</taxon>
        <taxon>Micromonosporaceae</taxon>
        <taxon>Luedemannella</taxon>
    </lineage>
</organism>
<dbReference type="InterPro" id="IPR023476">
    <property type="entry name" value="Pep_tRNA_hydro_II_dom_sf"/>
</dbReference>